<feature type="signal peptide" evidence="1">
    <location>
        <begin position="1"/>
        <end position="21"/>
    </location>
</feature>
<evidence type="ECO:0000313" key="3">
    <source>
        <dbReference type="Proteomes" id="UP001243757"/>
    </source>
</evidence>
<proteinExistence type="predicted"/>
<name>A0ABT7F7S0_9RHOB</name>
<comment type="caution">
    <text evidence="2">The sequence shown here is derived from an EMBL/GenBank/DDBJ whole genome shotgun (WGS) entry which is preliminary data.</text>
</comment>
<evidence type="ECO:0000256" key="1">
    <source>
        <dbReference type="SAM" id="SignalP"/>
    </source>
</evidence>
<evidence type="ECO:0000313" key="2">
    <source>
        <dbReference type="EMBL" id="MDK3020662.1"/>
    </source>
</evidence>
<dbReference type="RefSeq" id="WP_284483224.1">
    <property type="nucleotide sequence ID" value="NZ_JASNJD010000029.1"/>
</dbReference>
<sequence length="82" mass="8113">MLRRAIFATVLAMVSVSGAPAAPLAPVNAPATGFIGRIHELAAPPVVAAACCKICKKGKACGNSCISKSKSCRVGPGCACNG</sequence>
<protein>
    <submittedName>
        <fullName evidence="2">Uncharacterized protein</fullName>
    </submittedName>
</protein>
<keyword evidence="3" id="KW-1185">Reference proteome</keyword>
<keyword evidence="1" id="KW-0732">Signal</keyword>
<feature type="chain" id="PRO_5047531620" evidence="1">
    <location>
        <begin position="22"/>
        <end position="82"/>
    </location>
</feature>
<dbReference type="Proteomes" id="UP001243757">
    <property type="component" value="Unassembled WGS sequence"/>
</dbReference>
<reference evidence="2 3" key="1">
    <citation type="submission" date="2023-05" db="EMBL/GenBank/DDBJ databases">
        <title>Pseudodonghicola sp. nov.</title>
        <authorList>
            <person name="Huang J."/>
        </authorList>
    </citation>
    <scope>NUCLEOTIDE SEQUENCE [LARGE SCALE GENOMIC DNA]</scope>
    <source>
        <strain evidence="2 3">IC7</strain>
    </source>
</reference>
<organism evidence="2 3">
    <name type="scientific">Pseudodonghicola flavimaris</name>
    <dbReference type="NCBI Taxonomy" id="3050036"/>
    <lineage>
        <taxon>Bacteria</taxon>
        <taxon>Pseudomonadati</taxon>
        <taxon>Pseudomonadota</taxon>
        <taxon>Alphaproteobacteria</taxon>
        <taxon>Rhodobacterales</taxon>
        <taxon>Paracoccaceae</taxon>
        <taxon>Pseudodonghicola</taxon>
    </lineage>
</organism>
<gene>
    <name evidence="2" type="ORF">QO033_23545</name>
</gene>
<dbReference type="EMBL" id="JASNJD010000029">
    <property type="protein sequence ID" value="MDK3020662.1"/>
    <property type="molecule type" value="Genomic_DNA"/>
</dbReference>
<accession>A0ABT7F7S0</accession>